<keyword evidence="2" id="KW-1185">Reference proteome</keyword>
<dbReference type="EMBL" id="MAYT01000027">
    <property type="protein sequence ID" value="OCA85075.1"/>
    <property type="molecule type" value="Genomic_DNA"/>
</dbReference>
<dbReference type="Proteomes" id="UP000092578">
    <property type="component" value="Unassembled WGS sequence"/>
</dbReference>
<sequence>MLGVKDYCPKLYTNTSAILEEHKPSFKKLKGQRIIEIWTAWDQFDNEWFNNCPVVVCFKDCQIELCAYKTDEYIVTFDQVNVGDEIDWYGTELRIKWEKNKLASFKEAVNKKVKEIEIIEWIEGEGTFLFGIGFQLEGSYFAVCNGLDENIILTEVKEGTNIKKIII</sequence>
<dbReference type="AlphaFoldDB" id="A0A1B9AMR4"/>
<gene>
    <name evidence="1" type="ORF">A8F95_10315</name>
</gene>
<evidence type="ECO:0000313" key="2">
    <source>
        <dbReference type="Proteomes" id="UP000092578"/>
    </source>
</evidence>
<proteinExistence type="predicted"/>
<protein>
    <submittedName>
        <fullName evidence="1">Uncharacterized protein</fullName>
    </submittedName>
</protein>
<comment type="caution">
    <text evidence="1">The sequence shown here is derived from an EMBL/GenBank/DDBJ whole genome shotgun (WGS) entry which is preliminary data.</text>
</comment>
<evidence type="ECO:0000313" key="1">
    <source>
        <dbReference type="EMBL" id="OCA85075.1"/>
    </source>
</evidence>
<reference evidence="2" key="1">
    <citation type="submission" date="2016-05" db="EMBL/GenBank/DDBJ databases">
        <authorList>
            <person name="Liu B."/>
            <person name="Wang J."/>
            <person name="Zhu Y."/>
            <person name="Liu G."/>
            <person name="Chen Q."/>
            <person name="Chen Z."/>
            <person name="Lan J."/>
            <person name="Che J."/>
            <person name="Ge C."/>
            <person name="Shi H."/>
            <person name="Pan Z."/>
            <person name="Liu X."/>
        </authorList>
    </citation>
    <scope>NUCLEOTIDE SEQUENCE [LARGE SCALE GENOMIC DNA]</scope>
    <source>
        <strain evidence="2">FJAT-27215</strain>
    </source>
</reference>
<name>A0A1B9AMR4_9BACI</name>
<accession>A0A1B9AMR4</accession>
<organism evidence="1 2">
    <name type="scientific">Pseudobacillus wudalianchiensis</name>
    <dbReference type="NCBI Taxonomy" id="1743143"/>
    <lineage>
        <taxon>Bacteria</taxon>
        <taxon>Bacillati</taxon>
        <taxon>Bacillota</taxon>
        <taxon>Bacilli</taxon>
        <taxon>Bacillales</taxon>
        <taxon>Bacillaceae</taxon>
        <taxon>Pseudobacillus</taxon>
    </lineage>
</organism>